<dbReference type="eggNOG" id="KOG2360">
    <property type="taxonomic scope" value="Eukaryota"/>
</dbReference>
<dbReference type="PRINTS" id="PR02008">
    <property type="entry name" value="RCMTFAMILY"/>
</dbReference>
<feature type="region of interest" description="Disordered" evidence="6">
    <location>
        <begin position="365"/>
        <end position="395"/>
    </location>
</feature>
<comment type="caution">
    <text evidence="5">Lacks conserved residue(s) required for the propagation of feature annotation.</text>
</comment>
<dbReference type="AlphaFoldDB" id="V5EVQ4"/>
<dbReference type="InterPro" id="IPR049561">
    <property type="entry name" value="NSUN5_7_fdxn-like"/>
</dbReference>
<evidence type="ECO:0000313" key="9">
    <source>
        <dbReference type="Proteomes" id="UP000019377"/>
    </source>
</evidence>
<gene>
    <name evidence="8" type="ORF">PSEUBRA_SCAF20g03135</name>
</gene>
<sequence>MGLFKSRKSVTYDAPSPNKRNSTLEASDVVGAAPEFGSRRGASHASDTASILSRNSNGMKKLFGSTRRKGAPSIDADSSAPPSKNLGSDYFNSTSSKRDSRSSLHQPAAILNTPPVITPSAISPSLSSPAGGESSFAQAISQSVSGGLASPAAPSGPRPSELFAGKGVQWNAIDLTSRDITKPTDAATTSVDLQKFLKERRQWIPTFKDSEAVEEAPIDLPKSLDQFSFDTPAEVTKSSAGLKDLRDLEDTHKRKAALLNPAPLASAADGTIFEEAGPSSSIVPIDTLSPTGATVMADFYIRSARSLDRVLRDECSVKAAASPHPDAGRILALLVNSLAFRSALLHALGESRVLTLEERVFTLAPPPTAKGKAKPNPKATSSKKPPPKSKSDQPSKEALLLVLTHDLLFQSRGIQAAKTWPPKVTLERYKSALHASLVKQQIRQGKARISDLRSGALYHEMTARMPRWVRINSLRATREEVFDWLSEHRFTQVTGEEVGLREFAESRHVPGLLAFHPKATSTLLASEMYKESWVVLQDLASCFPAYILDPPRGGSVVDATSAPGNKTSHLSALMAQPMGQDKGRVDAFERDPVRYRTLVKRLTAVGALHTSGGMGNVFAQKKDFLTTKPSEYPQVTHMLVDPSCSGSGIVNRLDFLNEDDEVETDPAEGDEGMSKLERRLAQLSAFQLLMLRHAFAFPSLQKVVYSTCSIHAAENEGVVLRALESDEAKERGWTLAPRSEVIPTWPVRGDKAACEGREEVADSVIRCVPGGVGDGDKPNVESCNGFFVACFVRSATQDGNAKRARQDESEHDDDEVAEEDDEETAQDEGADAAAKTSSGNAAANRKKKLQKRRKKQRLQQEQQ</sequence>
<dbReference type="Pfam" id="PF21148">
    <property type="entry name" value="NSUN5_fdxn-like"/>
    <property type="match status" value="1"/>
</dbReference>
<feature type="active site" description="Nucleophile" evidence="5">
    <location>
        <position position="708"/>
    </location>
</feature>
<dbReference type="InterPro" id="IPR029063">
    <property type="entry name" value="SAM-dependent_MTases_sf"/>
</dbReference>
<dbReference type="InterPro" id="IPR001678">
    <property type="entry name" value="MeTrfase_RsmB-F_NOP2_dom"/>
</dbReference>
<dbReference type="InterPro" id="IPR049560">
    <property type="entry name" value="MeTrfase_RsmB-F_NOP2_cat"/>
</dbReference>
<dbReference type="OMA" id="HIDGHIP"/>
<feature type="compositionally biased region" description="Low complexity" evidence="6">
    <location>
        <begin position="374"/>
        <end position="383"/>
    </location>
</feature>
<evidence type="ECO:0000259" key="7">
    <source>
        <dbReference type="PROSITE" id="PS51686"/>
    </source>
</evidence>
<dbReference type="EMBL" id="KI545863">
    <property type="protein sequence ID" value="EST07363.1"/>
    <property type="molecule type" value="Genomic_DNA"/>
</dbReference>
<feature type="compositionally biased region" description="Low complexity" evidence="6">
    <location>
        <begin position="831"/>
        <end position="843"/>
    </location>
</feature>
<comment type="similarity">
    <text evidence="5">Belongs to the class I-like SAM-binding methyltransferase superfamily. RsmB/NOP family.</text>
</comment>
<feature type="compositionally biased region" description="Low complexity" evidence="6">
    <location>
        <begin position="119"/>
        <end position="130"/>
    </location>
</feature>
<dbReference type="SUPFAM" id="SSF53335">
    <property type="entry name" value="S-adenosyl-L-methionine-dependent methyltransferases"/>
    <property type="match status" value="1"/>
</dbReference>
<dbReference type="PROSITE" id="PS51686">
    <property type="entry name" value="SAM_MT_RSMB_NOP"/>
    <property type="match status" value="1"/>
</dbReference>
<keyword evidence="3 5" id="KW-0949">S-adenosyl-L-methionine</keyword>
<dbReference type="STRING" id="1365824.V5EVQ4"/>
<dbReference type="Gene3D" id="3.40.50.150">
    <property type="entry name" value="Vaccinia Virus protein VP39"/>
    <property type="match status" value="1"/>
</dbReference>
<feature type="region of interest" description="Disordered" evidence="6">
    <location>
        <begin position="1"/>
        <end position="134"/>
    </location>
</feature>
<dbReference type="HOGENOM" id="CLU_005316_7_4_1"/>
<name>V5EVQ4_KALBG</name>
<evidence type="ECO:0000256" key="3">
    <source>
        <dbReference type="ARBA" id="ARBA00022691"/>
    </source>
</evidence>
<proteinExistence type="inferred from homology"/>
<organism evidence="8 9">
    <name type="scientific">Kalmanozyma brasiliensis (strain GHG001)</name>
    <name type="common">Yeast</name>
    <name type="synonym">Pseudozyma brasiliensis</name>
    <dbReference type="NCBI Taxonomy" id="1365824"/>
    <lineage>
        <taxon>Eukaryota</taxon>
        <taxon>Fungi</taxon>
        <taxon>Dikarya</taxon>
        <taxon>Basidiomycota</taxon>
        <taxon>Ustilaginomycotina</taxon>
        <taxon>Ustilaginomycetes</taxon>
        <taxon>Ustilaginales</taxon>
        <taxon>Ustilaginaceae</taxon>
        <taxon>Kalmanozyma</taxon>
    </lineage>
</organism>
<reference evidence="9" key="1">
    <citation type="journal article" date="2013" name="Genome Announc.">
        <title>Draft genome sequence of Pseudozyma brasiliensis sp. nov. strain GHG001, a high producer of endo-1,4-xylanase isolated from an insect pest of sugarcane.</title>
        <authorList>
            <person name="Oliveira J.V.D.C."/>
            <person name="dos Santos R.A.C."/>
            <person name="Borges T.A."/>
            <person name="Riano-Pachon D.M."/>
            <person name="Goldman G.H."/>
        </authorList>
    </citation>
    <scope>NUCLEOTIDE SEQUENCE [LARGE SCALE GENOMIC DNA]</scope>
    <source>
        <strain evidence="9">GHG001</strain>
    </source>
</reference>
<feature type="binding site" evidence="5">
    <location>
        <position position="623"/>
    </location>
    <ligand>
        <name>S-adenosyl-L-methionine</name>
        <dbReference type="ChEBI" id="CHEBI:59789"/>
    </ligand>
</feature>
<dbReference type="InterPro" id="IPR023267">
    <property type="entry name" value="RCMT"/>
</dbReference>
<feature type="binding site" evidence="5">
    <location>
        <position position="589"/>
    </location>
    <ligand>
        <name>S-adenosyl-L-methionine</name>
        <dbReference type="ChEBI" id="CHEBI:59789"/>
    </ligand>
</feature>
<evidence type="ECO:0000256" key="4">
    <source>
        <dbReference type="ARBA" id="ARBA00022884"/>
    </source>
</evidence>
<dbReference type="PANTHER" id="PTHR22807">
    <property type="entry name" value="NOP2 YEAST -RELATED NOL1/NOP2/FMU SUN DOMAIN-CONTAINING"/>
    <property type="match status" value="1"/>
</dbReference>
<dbReference type="Gene3D" id="3.30.70.1170">
    <property type="entry name" value="Sun protein, domain 3"/>
    <property type="match status" value="1"/>
</dbReference>
<feature type="compositionally biased region" description="Basic residues" evidence="6">
    <location>
        <begin position="844"/>
        <end position="857"/>
    </location>
</feature>
<feature type="binding site" evidence="5">
    <location>
        <position position="641"/>
    </location>
    <ligand>
        <name>S-adenosyl-L-methionine</name>
        <dbReference type="ChEBI" id="CHEBI:59789"/>
    </ligand>
</feature>
<keyword evidence="2 5" id="KW-0808">Transferase</keyword>
<dbReference type="GO" id="GO:0003723">
    <property type="term" value="F:RNA binding"/>
    <property type="evidence" value="ECO:0007669"/>
    <property type="project" value="UniProtKB-UniRule"/>
</dbReference>
<dbReference type="Pfam" id="PF01189">
    <property type="entry name" value="Methyltr_RsmB-F"/>
    <property type="match status" value="1"/>
</dbReference>
<dbReference type="GO" id="GO:0070475">
    <property type="term" value="P:rRNA base methylation"/>
    <property type="evidence" value="ECO:0007669"/>
    <property type="project" value="TreeGrafter"/>
</dbReference>
<feature type="compositionally biased region" description="Polar residues" evidence="6">
    <location>
        <begin position="45"/>
        <end position="58"/>
    </location>
</feature>
<dbReference type="GO" id="GO:0005730">
    <property type="term" value="C:nucleolus"/>
    <property type="evidence" value="ECO:0007669"/>
    <property type="project" value="TreeGrafter"/>
</dbReference>
<evidence type="ECO:0000256" key="2">
    <source>
        <dbReference type="ARBA" id="ARBA00022679"/>
    </source>
</evidence>
<evidence type="ECO:0000256" key="6">
    <source>
        <dbReference type="SAM" id="MobiDB-lite"/>
    </source>
</evidence>
<dbReference type="PANTHER" id="PTHR22807:SF4">
    <property type="entry name" value="28S RRNA (CYTOSINE-C(5))-METHYLTRANSFERASE"/>
    <property type="match status" value="1"/>
</dbReference>
<keyword evidence="1 5" id="KW-0489">Methyltransferase</keyword>
<dbReference type="GeneID" id="27418951"/>
<evidence type="ECO:0000256" key="5">
    <source>
        <dbReference type="PROSITE-ProRule" id="PRU01023"/>
    </source>
</evidence>
<evidence type="ECO:0000256" key="1">
    <source>
        <dbReference type="ARBA" id="ARBA00022603"/>
    </source>
</evidence>
<keyword evidence="4 5" id="KW-0694">RNA-binding</keyword>
<dbReference type="OrthoDB" id="435282at2759"/>
<dbReference type="GO" id="GO:0008173">
    <property type="term" value="F:RNA methyltransferase activity"/>
    <property type="evidence" value="ECO:0007669"/>
    <property type="project" value="InterPro"/>
</dbReference>
<feature type="compositionally biased region" description="Acidic residues" evidence="6">
    <location>
        <begin position="809"/>
        <end position="830"/>
    </location>
</feature>
<feature type="region of interest" description="Disordered" evidence="6">
    <location>
        <begin position="798"/>
        <end position="863"/>
    </location>
</feature>
<dbReference type="Proteomes" id="UP000019377">
    <property type="component" value="Unassembled WGS sequence"/>
</dbReference>
<feature type="compositionally biased region" description="Low complexity" evidence="6">
    <location>
        <begin position="71"/>
        <end position="83"/>
    </location>
</feature>
<accession>V5EVQ4</accession>
<evidence type="ECO:0000313" key="8">
    <source>
        <dbReference type="EMBL" id="EST07363.1"/>
    </source>
</evidence>
<protein>
    <recommendedName>
        <fullName evidence="7">SAM-dependent MTase RsmB/NOP-type domain-containing protein</fullName>
    </recommendedName>
</protein>
<keyword evidence="9" id="KW-1185">Reference proteome</keyword>
<feature type="domain" description="SAM-dependent MTase RsmB/NOP-type" evidence="7">
    <location>
        <begin position="457"/>
        <end position="794"/>
    </location>
</feature>